<reference evidence="2" key="1">
    <citation type="submission" date="2020-01" db="EMBL/GenBank/DDBJ databases">
        <authorList>
            <person name="Mishra B."/>
        </authorList>
    </citation>
    <scope>NUCLEOTIDE SEQUENCE [LARGE SCALE GENOMIC DNA]</scope>
</reference>
<evidence type="ECO:0000256" key="1">
    <source>
        <dbReference type="SAM" id="MobiDB-lite"/>
    </source>
</evidence>
<organism evidence="2 3">
    <name type="scientific">Microthlaspi erraticum</name>
    <dbReference type="NCBI Taxonomy" id="1685480"/>
    <lineage>
        <taxon>Eukaryota</taxon>
        <taxon>Viridiplantae</taxon>
        <taxon>Streptophyta</taxon>
        <taxon>Embryophyta</taxon>
        <taxon>Tracheophyta</taxon>
        <taxon>Spermatophyta</taxon>
        <taxon>Magnoliopsida</taxon>
        <taxon>eudicotyledons</taxon>
        <taxon>Gunneridae</taxon>
        <taxon>Pentapetalae</taxon>
        <taxon>rosids</taxon>
        <taxon>malvids</taxon>
        <taxon>Brassicales</taxon>
        <taxon>Brassicaceae</taxon>
        <taxon>Coluteocarpeae</taxon>
        <taxon>Microthlaspi</taxon>
    </lineage>
</organism>
<keyword evidence="3" id="KW-1185">Reference proteome</keyword>
<dbReference type="EMBL" id="CACVBM020001314">
    <property type="protein sequence ID" value="CAA7045078.1"/>
    <property type="molecule type" value="Genomic_DNA"/>
</dbReference>
<evidence type="ECO:0000313" key="3">
    <source>
        <dbReference type="Proteomes" id="UP000467841"/>
    </source>
</evidence>
<gene>
    <name evidence="2" type="ORF">MERR_LOCUS32313</name>
</gene>
<name>A0A6D2JTJ9_9BRAS</name>
<protein>
    <submittedName>
        <fullName evidence="2">Uncharacterized protein</fullName>
    </submittedName>
</protein>
<dbReference type="AlphaFoldDB" id="A0A6D2JTJ9"/>
<proteinExistence type="predicted"/>
<feature type="region of interest" description="Disordered" evidence="1">
    <location>
        <begin position="59"/>
        <end position="138"/>
    </location>
</feature>
<evidence type="ECO:0000313" key="2">
    <source>
        <dbReference type="EMBL" id="CAA7045078.1"/>
    </source>
</evidence>
<comment type="caution">
    <text evidence="2">The sequence shown here is derived from an EMBL/GenBank/DDBJ whole genome shotgun (WGS) entry which is preliminary data.</text>
</comment>
<sequence>MDFIKTSSPRALSELTLQRNWIGIIWMSISEVMIKLVKTGQCIHFIRLDRADANEGKLAAARHNHVPRPTHPSDQEGFVPRPAKIHRPNHPSVRPRRPNTKTLGHDRSDRADSRLRPDDRPTVPTDRPNGPIDPKPVLKPVSHVFTARLDLMPPLKT</sequence>
<feature type="compositionally biased region" description="Basic residues" evidence="1">
    <location>
        <begin position="83"/>
        <end position="99"/>
    </location>
</feature>
<dbReference type="Proteomes" id="UP000467841">
    <property type="component" value="Unassembled WGS sequence"/>
</dbReference>
<feature type="compositionally biased region" description="Basic and acidic residues" evidence="1">
    <location>
        <begin position="103"/>
        <end position="121"/>
    </location>
</feature>
<accession>A0A6D2JTJ9</accession>